<dbReference type="SMART" id="SM00881">
    <property type="entry name" value="CoA_binding"/>
    <property type="match status" value="1"/>
</dbReference>
<dbReference type="Gene3D" id="3.40.50.261">
    <property type="entry name" value="Succinyl-CoA synthetase domains"/>
    <property type="match status" value="2"/>
</dbReference>
<evidence type="ECO:0000256" key="2">
    <source>
        <dbReference type="ARBA" id="ARBA00022741"/>
    </source>
</evidence>
<protein>
    <submittedName>
        <fullName evidence="5">Unannotated protein</fullName>
    </submittedName>
</protein>
<dbReference type="EMBL" id="CAFAAE010000039">
    <property type="protein sequence ID" value="CAB4788876.1"/>
    <property type="molecule type" value="Genomic_DNA"/>
</dbReference>
<dbReference type="SUPFAM" id="SSF52210">
    <property type="entry name" value="Succinyl-CoA synthetase domains"/>
    <property type="match status" value="2"/>
</dbReference>
<dbReference type="SUPFAM" id="SSF56059">
    <property type="entry name" value="Glutathione synthetase ATP-binding domain-like"/>
    <property type="match status" value="1"/>
</dbReference>
<evidence type="ECO:0000313" key="5">
    <source>
        <dbReference type="EMBL" id="CAB4788876.1"/>
    </source>
</evidence>
<keyword evidence="3" id="KW-0067">ATP-binding</keyword>
<dbReference type="Gene3D" id="3.40.50.720">
    <property type="entry name" value="NAD(P)-binding Rossmann-like Domain"/>
    <property type="match status" value="1"/>
</dbReference>
<dbReference type="Gene3D" id="3.30.1490.20">
    <property type="entry name" value="ATP-grasp fold, A domain"/>
    <property type="match status" value="1"/>
</dbReference>
<reference evidence="5" key="1">
    <citation type="submission" date="2020-05" db="EMBL/GenBank/DDBJ databases">
        <authorList>
            <person name="Chiriac C."/>
            <person name="Salcher M."/>
            <person name="Ghai R."/>
            <person name="Kavagutti S V."/>
        </authorList>
    </citation>
    <scope>NUCLEOTIDE SEQUENCE</scope>
</reference>
<dbReference type="GO" id="GO:0046872">
    <property type="term" value="F:metal ion binding"/>
    <property type="evidence" value="ECO:0007669"/>
    <property type="project" value="InterPro"/>
</dbReference>
<dbReference type="InterPro" id="IPR051538">
    <property type="entry name" value="Acyl-CoA_Synth/Transferase"/>
</dbReference>
<dbReference type="InterPro" id="IPR003781">
    <property type="entry name" value="CoA-bd"/>
</dbReference>
<dbReference type="PANTHER" id="PTHR43334:SF1">
    <property type="entry name" value="3-HYDROXYPROPIONATE--COA LIGASE [ADP-FORMING]"/>
    <property type="match status" value="1"/>
</dbReference>
<feature type="domain" description="ATP-grasp" evidence="4">
    <location>
        <begin position="482"/>
        <end position="567"/>
    </location>
</feature>
<evidence type="ECO:0000259" key="4">
    <source>
        <dbReference type="PROSITE" id="PS50975"/>
    </source>
</evidence>
<organism evidence="5">
    <name type="scientific">freshwater metagenome</name>
    <dbReference type="NCBI Taxonomy" id="449393"/>
    <lineage>
        <taxon>unclassified sequences</taxon>
        <taxon>metagenomes</taxon>
        <taxon>ecological metagenomes</taxon>
    </lineage>
</organism>
<evidence type="ECO:0000256" key="3">
    <source>
        <dbReference type="ARBA" id="ARBA00022840"/>
    </source>
</evidence>
<dbReference type="Pfam" id="PF13380">
    <property type="entry name" value="CoA_binding_2"/>
    <property type="match status" value="1"/>
</dbReference>
<keyword evidence="2" id="KW-0547">Nucleotide-binding</keyword>
<dbReference type="InterPro" id="IPR011761">
    <property type="entry name" value="ATP-grasp"/>
</dbReference>
<dbReference type="Pfam" id="PF13549">
    <property type="entry name" value="ATP-grasp_5"/>
    <property type="match status" value="1"/>
</dbReference>
<dbReference type="PANTHER" id="PTHR43334">
    <property type="entry name" value="ACETATE--COA LIGASE [ADP-FORMING]"/>
    <property type="match status" value="1"/>
</dbReference>
<gene>
    <name evidence="5" type="ORF">UFOPK2982_00405</name>
</gene>
<dbReference type="Gene3D" id="3.30.470.20">
    <property type="entry name" value="ATP-grasp fold, B domain"/>
    <property type="match status" value="1"/>
</dbReference>
<dbReference type="Pfam" id="PF13607">
    <property type="entry name" value="Succ_CoA_lig"/>
    <property type="match status" value="1"/>
</dbReference>
<dbReference type="SUPFAM" id="SSF51735">
    <property type="entry name" value="NAD(P)-binding Rossmann-fold domains"/>
    <property type="match status" value="1"/>
</dbReference>
<dbReference type="GO" id="GO:0043758">
    <property type="term" value="F:acetate-CoA ligase (ADP-forming) activity"/>
    <property type="evidence" value="ECO:0007669"/>
    <property type="project" value="InterPro"/>
</dbReference>
<dbReference type="PROSITE" id="PS50975">
    <property type="entry name" value="ATP_GRASP"/>
    <property type="match status" value="1"/>
</dbReference>
<evidence type="ECO:0000256" key="1">
    <source>
        <dbReference type="ARBA" id="ARBA00022598"/>
    </source>
</evidence>
<name>A0A6J6X0G7_9ZZZZ</name>
<dbReference type="InterPro" id="IPR013815">
    <property type="entry name" value="ATP_grasp_subdomain_1"/>
</dbReference>
<dbReference type="AlphaFoldDB" id="A0A6J6X0G7"/>
<dbReference type="InterPro" id="IPR036291">
    <property type="entry name" value="NAD(P)-bd_dom_sf"/>
</dbReference>
<sequence length="683" mass="70278">MNKLANLWSAKSVAIIGATERVGAMGRLPIEYLLKHGYQGEIFPVNPKGGTILGINAFASISEINMPIDLALIMVPLNAVEAAVSDCASAGVPVVTVMASGFAEADEAGAIAQDRLVSIAKKSGMRLVGPNCIGSVGGAAKLTATFSPVFSSDSTALSAGSLALVSQSGALGYGTYSLGLDRDLPIGVVVTTGNEAEVSAMDIATALSEDKEVTGILIYTEGLTEIAQLREIAAKKPTAILKAGRSQAGAKAAASHTGALATGDRVVDAAIKATGAVRVNNVEELLDAGAVFTTGTKLIGKRVAIITTSGGSGILGTDALEACGLELAELEPKTIAALDEFIPSYGNSTNPVDVTAAVISSPELFEKCMAILVNDRNVEAIIAAFCVLVGDDVERIANALGAAGKVRSLPIVVARTGAQSLAPLAAKKLAQFNIPVYPTPERAARALELLRVVSMPIPKYSRKPLVLTTATPNAGASEVELKNLWESVGVPVPESLVVFKKSEVSAAVVKVGGRAVLKAVIPGLLHKSDAGGVSLDISEDSAPEVFDRLIAIANGGEASVLVERFVPKGIEVLVGITPSPLGRVLTIGVGGVLTEVINDTALRLLPVSSEDVNAMIDETRLVKLFAGVRGAKAADRAAFVELVLRITDATAGWDEGFELDINPVTVLSNGAWVLDSAYVAANK</sequence>
<keyword evidence="1" id="KW-0436">Ligase</keyword>
<dbReference type="InterPro" id="IPR043938">
    <property type="entry name" value="Ligase_CoA_dom"/>
</dbReference>
<dbReference type="GO" id="GO:0005524">
    <property type="term" value="F:ATP binding"/>
    <property type="evidence" value="ECO:0007669"/>
    <property type="project" value="UniProtKB-KW"/>
</dbReference>
<proteinExistence type="predicted"/>
<accession>A0A6J6X0G7</accession>
<dbReference type="InterPro" id="IPR032875">
    <property type="entry name" value="Succ_CoA_lig_flav_dom"/>
</dbReference>
<dbReference type="InterPro" id="IPR016102">
    <property type="entry name" value="Succinyl-CoA_synth-like"/>
</dbReference>
<dbReference type="Pfam" id="PF19045">
    <property type="entry name" value="Ligase_CoA_2"/>
    <property type="match status" value="1"/>
</dbReference>